<dbReference type="Gene3D" id="3.90.550.10">
    <property type="entry name" value="Spore Coat Polysaccharide Biosynthesis Protein SpsA, Chain A"/>
    <property type="match status" value="1"/>
</dbReference>
<sequence>MKISIVTPAFNSAKTIRHTIESVARQTYPNVEYIVVDGGSRDATAAIVNRYSDVVDLFISEPDRGVYDAMNKGIRAATGDVIAILNSDDFYTHSHVLEQIVAAFQQSKADSIYGDLQYVDPENTHQVIRHWESGDYQRQSFLAGWMPPHPTFFVKREVYKRHGLFNLALKSSADYELMLRFLYKHEVSTAYVPDVLVRMRAGGLSNASWSNRWRANREDKLAWRINGLKPYFYTTILKPLRKLEQFFYRPDQRFTVSTKHIPTPFIQEKSSANIMPDRSIAE</sequence>
<organism evidence="2 3">
    <name type="scientific">Haliscomenobacter hydrossis (strain ATCC 27775 / DSM 1100 / LMG 10767 / O)</name>
    <dbReference type="NCBI Taxonomy" id="760192"/>
    <lineage>
        <taxon>Bacteria</taxon>
        <taxon>Pseudomonadati</taxon>
        <taxon>Bacteroidota</taxon>
        <taxon>Saprospiria</taxon>
        <taxon>Saprospirales</taxon>
        <taxon>Haliscomenobacteraceae</taxon>
        <taxon>Haliscomenobacter</taxon>
    </lineage>
</organism>
<evidence type="ECO:0000259" key="1">
    <source>
        <dbReference type="Pfam" id="PF00535"/>
    </source>
</evidence>
<gene>
    <name evidence="2" type="ordered locus">Halhy_2897</name>
</gene>
<dbReference type="InterPro" id="IPR029044">
    <property type="entry name" value="Nucleotide-diphossugar_trans"/>
</dbReference>
<name>F4L463_HALH1</name>
<protein>
    <submittedName>
        <fullName evidence="2">Glycosyl transferase family 2</fullName>
    </submittedName>
</protein>
<dbReference type="InterPro" id="IPR001173">
    <property type="entry name" value="Glyco_trans_2-like"/>
</dbReference>
<dbReference type="RefSeq" id="WP_013765307.1">
    <property type="nucleotide sequence ID" value="NC_015510.1"/>
</dbReference>
<dbReference type="SUPFAM" id="SSF53448">
    <property type="entry name" value="Nucleotide-diphospho-sugar transferases"/>
    <property type="match status" value="1"/>
</dbReference>
<dbReference type="OrthoDB" id="9788101at2"/>
<proteinExistence type="predicted"/>
<keyword evidence="2" id="KW-0808">Transferase</keyword>
<dbReference type="AlphaFoldDB" id="F4L463"/>
<evidence type="ECO:0000313" key="2">
    <source>
        <dbReference type="EMBL" id="AEE50761.1"/>
    </source>
</evidence>
<dbReference type="Pfam" id="PF00535">
    <property type="entry name" value="Glycos_transf_2"/>
    <property type="match status" value="1"/>
</dbReference>
<dbReference type="HOGENOM" id="CLU_025996_21_1_10"/>
<dbReference type="STRING" id="760192.Halhy_2897"/>
<dbReference type="GO" id="GO:0016758">
    <property type="term" value="F:hexosyltransferase activity"/>
    <property type="evidence" value="ECO:0007669"/>
    <property type="project" value="UniProtKB-ARBA"/>
</dbReference>
<accession>F4L463</accession>
<dbReference type="eggNOG" id="COG1216">
    <property type="taxonomic scope" value="Bacteria"/>
</dbReference>
<dbReference type="PANTHER" id="PTHR22916">
    <property type="entry name" value="GLYCOSYLTRANSFERASE"/>
    <property type="match status" value="1"/>
</dbReference>
<dbReference type="KEGG" id="hhy:Halhy_2897"/>
<reference key="2">
    <citation type="submission" date="2011-04" db="EMBL/GenBank/DDBJ databases">
        <title>Complete sequence of chromosome of Haliscomenobacter hydrossis DSM 1100.</title>
        <authorList>
            <consortium name="US DOE Joint Genome Institute (JGI-PGF)"/>
            <person name="Lucas S."/>
            <person name="Han J."/>
            <person name="Lapidus A."/>
            <person name="Bruce D."/>
            <person name="Goodwin L."/>
            <person name="Pitluck S."/>
            <person name="Peters L."/>
            <person name="Kyrpides N."/>
            <person name="Mavromatis K."/>
            <person name="Ivanova N."/>
            <person name="Ovchinnikova G."/>
            <person name="Pagani I."/>
            <person name="Daligault H."/>
            <person name="Detter J.C."/>
            <person name="Han C."/>
            <person name="Land M."/>
            <person name="Hauser L."/>
            <person name="Markowitz V."/>
            <person name="Cheng J.-F."/>
            <person name="Hugenholtz P."/>
            <person name="Woyke T."/>
            <person name="Wu D."/>
            <person name="Verbarg S."/>
            <person name="Frueling A."/>
            <person name="Brambilla E."/>
            <person name="Klenk H.-P."/>
            <person name="Eisen J.A."/>
        </authorList>
    </citation>
    <scope>NUCLEOTIDE SEQUENCE</scope>
    <source>
        <strain>DSM 1100</strain>
    </source>
</reference>
<dbReference type="CDD" id="cd06433">
    <property type="entry name" value="GT_2_WfgS_like"/>
    <property type="match status" value="1"/>
</dbReference>
<dbReference type="EMBL" id="CP002691">
    <property type="protein sequence ID" value="AEE50761.1"/>
    <property type="molecule type" value="Genomic_DNA"/>
</dbReference>
<dbReference type="Proteomes" id="UP000008461">
    <property type="component" value="Chromosome"/>
</dbReference>
<dbReference type="PANTHER" id="PTHR22916:SF3">
    <property type="entry name" value="UDP-GLCNAC:BETAGAL BETA-1,3-N-ACETYLGLUCOSAMINYLTRANSFERASE-LIKE PROTEIN 1"/>
    <property type="match status" value="1"/>
</dbReference>
<evidence type="ECO:0000313" key="3">
    <source>
        <dbReference type="Proteomes" id="UP000008461"/>
    </source>
</evidence>
<reference evidence="2 3" key="1">
    <citation type="journal article" date="2011" name="Stand. Genomic Sci.">
        <title>Complete genome sequence of Haliscomenobacter hydrossis type strain (O).</title>
        <authorList>
            <consortium name="US DOE Joint Genome Institute (JGI-PGF)"/>
            <person name="Daligault H."/>
            <person name="Lapidus A."/>
            <person name="Zeytun A."/>
            <person name="Nolan M."/>
            <person name="Lucas S."/>
            <person name="Del Rio T.G."/>
            <person name="Tice H."/>
            <person name="Cheng J.F."/>
            <person name="Tapia R."/>
            <person name="Han C."/>
            <person name="Goodwin L."/>
            <person name="Pitluck S."/>
            <person name="Liolios K."/>
            <person name="Pagani I."/>
            <person name="Ivanova N."/>
            <person name="Huntemann M."/>
            <person name="Mavromatis K."/>
            <person name="Mikhailova N."/>
            <person name="Pati A."/>
            <person name="Chen A."/>
            <person name="Palaniappan K."/>
            <person name="Land M."/>
            <person name="Hauser L."/>
            <person name="Brambilla E.M."/>
            <person name="Rohde M."/>
            <person name="Verbarg S."/>
            <person name="Goker M."/>
            <person name="Bristow J."/>
            <person name="Eisen J.A."/>
            <person name="Markowitz V."/>
            <person name="Hugenholtz P."/>
            <person name="Kyrpides N.C."/>
            <person name="Klenk H.P."/>
            <person name="Woyke T."/>
        </authorList>
    </citation>
    <scope>NUCLEOTIDE SEQUENCE [LARGE SCALE GENOMIC DNA]</scope>
    <source>
        <strain evidence="3">ATCC 27775 / DSM 1100 / LMG 10767 / O</strain>
    </source>
</reference>
<keyword evidence="3" id="KW-1185">Reference proteome</keyword>
<feature type="domain" description="Glycosyltransferase 2-like" evidence="1">
    <location>
        <begin position="4"/>
        <end position="141"/>
    </location>
</feature>